<dbReference type="STRING" id="319970.RV00_GL002632"/>
<sequence>MLLQIRLLADFIIARTEFERSIFYWKKVHCKIGYGVTIKTSMKM</sequence>
<keyword evidence="2" id="KW-1185">Reference proteome</keyword>
<proteinExistence type="predicted"/>
<dbReference type="EMBL" id="JXKM01000006">
    <property type="protein sequence ID" value="OJG35447.1"/>
    <property type="molecule type" value="Genomic_DNA"/>
</dbReference>
<reference evidence="1 2" key="1">
    <citation type="submission" date="2014-12" db="EMBL/GenBank/DDBJ databases">
        <title>Draft genome sequences of 29 type strains of Enterococci.</title>
        <authorList>
            <person name="Zhong Z."/>
            <person name="Sun Z."/>
            <person name="Liu W."/>
            <person name="Zhang W."/>
            <person name="Zhang H."/>
        </authorList>
    </citation>
    <scope>NUCLEOTIDE SEQUENCE [LARGE SCALE GENOMIC DNA]</scope>
    <source>
        <strain evidence="1 2">DSM 22802</strain>
    </source>
</reference>
<comment type="caution">
    <text evidence="1">The sequence shown here is derived from an EMBL/GenBank/DDBJ whole genome shotgun (WGS) entry which is preliminary data.</text>
</comment>
<dbReference type="Proteomes" id="UP000183700">
    <property type="component" value="Unassembled WGS sequence"/>
</dbReference>
<accession>A0A1L8STM3</accession>
<protein>
    <submittedName>
        <fullName evidence="1">Uncharacterized protein</fullName>
    </submittedName>
</protein>
<name>A0A1L8STM3_9ENTE</name>
<gene>
    <name evidence="1" type="ORF">RV00_GL002632</name>
</gene>
<organism evidence="1 2">
    <name type="scientific">Enterococcus devriesei</name>
    <dbReference type="NCBI Taxonomy" id="319970"/>
    <lineage>
        <taxon>Bacteria</taxon>
        <taxon>Bacillati</taxon>
        <taxon>Bacillota</taxon>
        <taxon>Bacilli</taxon>
        <taxon>Lactobacillales</taxon>
        <taxon>Enterococcaceae</taxon>
        <taxon>Enterococcus</taxon>
    </lineage>
</organism>
<dbReference type="AlphaFoldDB" id="A0A1L8STM3"/>
<evidence type="ECO:0000313" key="1">
    <source>
        <dbReference type="EMBL" id="OJG35447.1"/>
    </source>
</evidence>
<evidence type="ECO:0000313" key="2">
    <source>
        <dbReference type="Proteomes" id="UP000183700"/>
    </source>
</evidence>